<dbReference type="PANTHER" id="PTHR43065:SF10">
    <property type="entry name" value="PEROXIDE STRESS-ACTIVATED HISTIDINE KINASE MAK3"/>
    <property type="match status" value="1"/>
</dbReference>
<feature type="domain" description="Histidine kinase" evidence="9">
    <location>
        <begin position="65"/>
        <end position="274"/>
    </location>
</feature>
<evidence type="ECO:0000256" key="8">
    <source>
        <dbReference type="ARBA" id="ARBA00023012"/>
    </source>
</evidence>
<keyword evidence="5" id="KW-0547">Nucleotide-binding</keyword>
<keyword evidence="8" id="KW-0902">Two-component regulatory system</keyword>
<dbReference type="InterPro" id="IPR036890">
    <property type="entry name" value="HATPase_C_sf"/>
</dbReference>
<comment type="catalytic activity">
    <reaction evidence="1">
        <text>ATP + protein L-histidine = ADP + protein N-phospho-L-histidine.</text>
        <dbReference type="EC" id="2.7.13.3"/>
    </reaction>
</comment>
<evidence type="ECO:0000313" key="10">
    <source>
        <dbReference type="EMBL" id="RZU42607.1"/>
    </source>
</evidence>
<dbReference type="Gene3D" id="3.30.565.10">
    <property type="entry name" value="Histidine kinase-like ATPase, C-terminal domain"/>
    <property type="match status" value="1"/>
</dbReference>
<sequence length="275" mass="30117">MIAGKTHWSAELAPPAATSTGVLSSSKGLLMGQSANSEIQPDLSVLFETLRLSEERALAGQLALEVMHEIRNPLEALSNLAYLTMLEADDPGKVREYMRLAEEQMFLVTRVASQTLGFARPTDKHQPVKLVSVAEAALRIHQRAMQTKRVRLITDLDAEATAPLHRGEILQVISNLIVNAVDALQTEGILYLRVKKSGKEVQLIISDNGHGIPREHSEKIFTPFFTTKQGRGSGLGLALSKRIIDRHRGTIRMRSSVLPGKSGTTFRISLPAITA</sequence>
<dbReference type="EC" id="2.7.13.3" evidence="2"/>
<evidence type="ECO:0000256" key="5">
    <source>
        <dbReference type="ARBA" id="ARBA00022741"/>
    </source>
</evidence>
<dbReference type="PROSITE" id="PS50109">
    <property type="entry name" value="HIS_KIN"/>
    <property type="match status" value="1"/>
</dbReference>
<dbReference type="PANTHER" id="PTHR43065">
    <property type="entry name" value="SENSOR HISTIDINE KINASE"/>
    <property type="match status" value="1"/>
</dbReference>
<evidence type="ECO:0000256" key="7">
    <source>
        <dbReference type="ARBA" id="ARBA00022840"/>
    </source>
</evidence>
<accession>A0A4Q7YXL4</accession>
<evidence type="ECO:0000256" key="4">
    <source>
        <dbReference type="ARBA" id="ARBA00022679"/>
    </source>
</evidence>
<dbReference type="RefSeq" id="WP_242618077.1">
    <property type="nucleotide sequence ID" value="NZ_SHKW01000001.1"/>
</dbReference>
<dbReference type="GO" id="GO:0005524">
    <property type="term" value="F:ATP binding"/>
    <property type="evidence" value="ECO:0007669"/>
    <property type="project" value="UniProtKB-KW"/>
</dbReference>
<keyword evidence="7" id="KW-0067">ATP-binding</keyword>
<dbReference type="Pfam" id="PF02518">
    <property type="entry name" value="HATPase_c"/>
    <property type="match status" value="1"/>
</dbReference>
<proteinExistence type="predicted"/>
<evidence type="ECO:0000259" key="9">
    <source>
        <dbReference type="PROSITE" id="PS50109"/>
    </source>
</evidence>
<dbReference type="EMBL" id="SHKW01000001">
    <property type="protein sequence ID" value="RZU42607.1"/>
    <property type="molecule type" value="Genomic_DNA"/>
</dbReference>
<name>A0A4Q7YXL4_9BACT</name>
<keyword evidence="11" id="KW-1185">Reference proteome</keyword>
<gene>
    <name evidence="10" type="ORF">BDD14_4198</name>
</gene>
<keyword evidence="6 10" id="KW-0418">Kinase</keyword>
<dbReference type="Proteomes" id="UP000292958">
    <property type="component" value="Unassembled WGS sequence"/>
</dbReference>
<keyword evidence="3" id="KW-0597">Phosphoprotein</keyword>
<dbReference type="GO" id="GO:0000155">
    <property type="term" value="F:phosphorelay sensor kinase activity"/>
    <property type="evidence" value="ECO:0007669"/>
    <property type="project" value="InterPro"/>
</dbReference>
<dbReference type="AlphaFoldDB" id="A0A4Q7YXL4"/>
<dbReference type="SUPFAM" id="SSF55874">
    <property type="entry name" value="ATPase domain of HSP90 chaperone/DNA topoisomerase II/histidine kinase"/>
    <property type="match status" value="1"/>
</dbReference>
<dbReference type="SUPFAM" id="SSF47384">
    <property type="entry name" value="Homodimeric domain of signal transducing histidine kinase"/>
    <property type="match status" value="1"/>
</dbReference>
<evidence type="ECO:0000256" key="6">
    <source>
        <dbReference type="ARBA" id="ARBA00022777"/>
    </source>
</evidence>
<dbReference type="CDD" id="cd00082">
    <property type="entry name" value="HisKA"/>
    <property type="match status" value="1"/>
</dbReference>
<dbReference type="SMART" id="SM00387">
    <property type="entry name" value="HATPase_c"/>
    <property type="match status" value="1"/>
</dbReference>
<keyword evidence="4" id="KW-0808">Transferase</keyword>
<evidence type="ECO:0000256" key="1">
    <source>
        <dbReference type="ARBA" id="ARBA00000085"/>
    </source>
</evidence>
<protein>
    <recommendedName>
        <fullName evidence="2">histidine kinase</fullName>
        <ecNumber evidence="2">2.7.13.3</ecNumber>
    </recommendedName>
</protein>
<evidence type="ECO:0000256" key="2">
    <source>
        <dbReference type="ARBA" id="ARBA00012438"/>
    </source>
</evidence>
<dbReference type="Gene3D" id="1.10.287.130">
    <property type="match status" value="1"/>
</dbReference>
<organism evidence="10 11">
    <name type="scientific">Edaphobacter modestus</name>
    <dbReference type="NCBI Taxonomy" id="388466"/>
    <lineage>
        <taxon>Bacteria</taxon>
        <taxon>Pseudomonadati</taxon>
        <taxon>Acidobacteriota</taxon>
        <taxon>Terriglobia</taxon>
        <taxon>Terriglobales</taxon>
        <taxon>Acidobacteriaceae</taxon>
        <taxon>Edaphobacter</taxon>
    </lineage>
</organism>
<evidence type="ECO:0000256" key="3">
    <source>
        <dbReference type="ARBA" id="ARBA00022553"/>
    </source>
</evidence>
<dbReference type="InterPro" id="IPR005467">
    <property type="entry name" value="His_kinase_dom"/>
</dbReference>
<dbReference type="PRINTS" id="PR00344">
    <property type="entry name" value="BCTRLSENSOR"/>
</dbReference>
<reference evidence="10 11" key="1">
    <citation type="submission" date="2019-02" db="EMBL/GenBank/DDBJ databases">
        <title>Genomic Encyclopedia of Archaeal and Bacterial Type Strains, Phase II (KMG-II): from individual species to whole genera.</title>
        <authorList>
            <person name="Goeker M."/>
        </authorList>
    </citation>
    <scope>NUCLEOTIDE SEQUENCE [LARGE SCALE GENOMIC DNA]</scope>
    <source>
        <strain evidence="10 11">DSM 18101</strain>
    </source>
</reference>
<dbReference type="InterPro" id="IPR036097">
    <property type="entry name" value="HisK_dim/P_sf"/>
</dbReference>
<evidence type="ECO:0000313" key="11">
    <source>
        <dbReference type="Proteomes" id="UP000292958"/>
    </source>
</evidence>
<dbReference type="InterPro" id="IPR003594">
    <property type="entry name" value="HATPase_dom"/>
</dbReference>
<dbReference type="InterPro" id="IPR003661">
    <property type="entry name" value="HisK_dim/P_dom"/>
</dbReference>
<dbReference type="InterPro" id="IPR004358">
    <property type="entry name" value="Sig_transdc_His_kin-like_C"/>
</dbReference>
<comment type="caution">
    <text evidence="10">The sequence shown here is derived from an EMBL/GenBank/DDBJ whole genome shotgun (WGS) entry which is preliminary data.</text>
</comment>